<keyword evidence="9 18" id="KW-0378">Hydrolase</keyword>
<feature type="domain" description="Exonuclease" evidence="20">
    <location>
        <begin position="4"/>
        <end position="173"/>
    </location>
</feature>
<evidence type="ECO:0000256" key="5">
    <source>
        <dbReference type="ARBA" id="ARBA00022695"/>
    </source>
</evidence>
<feature type="binding site" evidence="16">
    <location>
        <position position="59"/>
    </location>
    <ligand>
        <name>substrate</name>
    </ligand>
</feature>
<evidence type="ECO:0000256" key="19">
    <source>
        <dbReference type="SAM" id="MobiDB-lite"/>
    </source>
</evidence>
<dbReference type="GO" id="GO:0045004">
    <property type="term" value="P:DNA replication proofreading"/>
    <property type="evidence" value="ECO:0007669"/>
    <property type="project" value="TreeGrafter"/>
</dbReference>
<proteinExistence type="predicted"/>
<feature type="binding site" evidence="16">
    <location>
        <position position="9"/>
    </location>
    <ligand>
        <name>substrate</name>
    </ligand>
</feature>
<sequence>MAVRQVVLDTETTGIDWKQGHRVIEIGAVELIDRRVTGAYYQQYLNPQRSSDPEALRIHGLTDEFLQDQPGFAEVADAFLEFLGDAELIIHNAPFDLGFLNHELQLAGKAPLRQAVMDTLADARRRHPGQKNDLDSLCRRYSVENRHRELHGALLDTRILAEVYLAMTGGQVDMMGMLGAAGGPAATEMQSAGDDRRSEGIPAAVSRPRGPLRVIRASAEECMLHQQYLQNMGGNALWEPESQDIPPA</sequence>
<evidence type="ECO:0000256" key="13">
    <source>
        <dbReference type="ARBA" id="ARBA00023211"/>
    </source>
</evidence>
<reference evidence="21 22" key="1">
    <citation type="journal article" date="2018" name="Microbiol. Resour. Announc.">
        <title>Complete Genome Sequence of Acidithiobacillus ferridurans JCM 18981.</title>
        <authorList>
            <person name="Miyauchi T."/>
            <person name="Kouzuma A."/>
            <person name="Abe T."/>
            <person name="Watanabe K."/>
        </authorList>
    </citation>
    <scope>NUCLEOTIDE SEQUENCE [LARGE SCALE GENOMIC DNA]</scope>
    <source>
        <strain evidence="22">ATCC 33020 / DSM 29468 / JCM 18981 / 11Fe</strain>
    </source>
</reference>
<dbReference type="NCBIfam" id="TIGR01406">
    <property type="entry name" value="dnaQ_proteo"/>
    <property type="match status" value="1"/>
</dbReference>
<evidence type="ECO:0000256" key="1">
    <source>
        <dbReference type="ARBA" id="ARBA00001936"/>
    </source>
</evidence>
<keyword evidence="22" id="KW-1185">Reference proteome</keyword>
<evidence type="ECO:0000259" key="20">
    <source>
        <dbReference type="SMART" id="SM00479"/>
    </source>
</evidence>
<feature type="binding site" evidence="17">
    <location>
        <position position="9"/>
    </location>
    <ligand>
        <name>a divalent metal cation</name>
        <dbReference type="ChEBI" id="CHEBI:60240"/>
        <label>1</label>
        <note>catalytic</note>
    </ligand>
</feature>
<dbReference type="GO" id="GO:0005829">
    <property type="term" value="C:cytosol"/>
    <property type="evidence" value="ECO:0007669"/>
    <property type="project" value="TreeGrafter"/>
</dbReference>
<dbReference type="GO" id="GO:0008408">
    <property type="term" value="F:3'-5' exonuclease activity"/>
    <property type="evidence" value="ECO:0007669"/>
    <property type="project" value="TreeGrafter"/>
</dbReference>
<keyword evidence="11 17" id="KW-0460">Magnesium</keyword>
<dbReference type="GO" id="GO:0003887">
    <property type="term" value="F:DNA-directed DNA polymerase activity"/>
    <property type="evidence" value="ECO:0007669"/>
    <property type="project" value="UniProtKB-KW"/>
</dbReference>
<feature type="binding site" evidence="17">
    <location>
        <position position="11"/>
    </location>
    <ligand>
        <name>a divalent metal cation</name>
        <dbReference type="ChEBI" id="CHEBI:60240"/>
        <label>1</label>
        <note>catalytic</note>
    </ligand>
</feature>
<dbReference type="FunFam" id="3.30.420.10:FF:000012">
    <property type="entry name" value="DNA polymerase III subunit epsilon"/>
    <property type="match status" value="1"/>
</dbReference>
<evidence type="ECO:0000256" key="8">
    <source>
        <dbReference type="ARBA" id="ARBA00022723"/>
    </source>
</evidence>
<comment type="cofactor">
    <cofactor evidence="17">
        <name>Mg(2+)</name>
        <dbReference type="ChEBI" id="CHEBI:18420"/>
    </cofactor>
    <cofactor evidence="17">
        <name>Mn(2+)</name>
        <dbReference type="ChEBI" id="CHEBI:29035"/>
    </cofactor>
    <text evidence="17">Binds 2 divalent metal cations. Magnesium or manganese.</text>
</comment>
<comment type="subunit">
    <text evidence="18">DNA polymerase III contains a core (composed of alpha, epsilon and theta chains) that associates with a tau subunit. This core dimerizes to form the POLIII' complex. PolIII' associates with the gamma complex (composed of gamma, delta, delta', psi and chi chains) and with the beta chain to form the complete DNA polymerase III complex.</text>
</comment>
<comment type="cofactor">
    <cofactor evidence="1 18">
        <name>Mn(2+)</name>
        <dbReference type="ChEBI" id="CHEBI:29035"/>
    </cofactor>
</comment>
<dbReference type="GO" id="GO:0046872">
    <property type="term" value="F:metal ion binding"/>
    <property type="evidence" value="ECO:0007669"/>
    <property type="project" value="UniProtKB-KW"/>
</dbReference>
<evidence type="ECO:0000256" key="15">
    <source>
        <dbReference type="PIRSR" id="PIRSR606309-1"/>
    </source>
</evidence>
<dbReference type="RefSeq" id="WP_126604851.1">
    <property type="nucleotide sequence ID" value="NZ_AP018795.1"/>
</dbReference>
<feature type="binding site" evidence="17">
    <location>
        <position position="156"/>
    </location>
    <ligand>
        <name>a divalent metal cation</name>
        <dbReference type="ChEBI" id="CHEBI:60240"/>
        <label>1</label>
        <note>catalytic</note>
    </ligand>
</feature>
<keyword evidence="12 18" id="KW-0239">DNA-directed DNA polymerase</keyword>
<dbReference type="PANTHER" id="PTHR30231">
    <property type="entry name" value="DNA POLYMERASE III SUBUNIT EPSILON"/>
    <property type="match status" value="1"/>
</dbReference>
<dbReference type="PANTHER" id="PTHR30231:SF41">
    <property type="entry name" value="DNA POLYMERASE III SUBUNIT EPSILON"/>
    <property type="match status" value="1"/>
</dbReference>
<accession>A0A2Z6II92</accession>
<dbReference type="NCBIfam" id="TIGR00573">
    <property type="entry name" value="dnaq"/>
    <property type="match status" value="1"/>
</dbReference>
<evidence type="ECO:0000313" key="21">
    <source>
        <dbReference type="EMBL" id="BBF65420.1"/>
    </source>
</evidence>
<dbReference type="CDD" id="cd06131">
    <property type="entry name" value="DNA_pol_III_epsilon_Ecoli_like"/>
    <property type="match status" value="1"/>
</dbReference>
<evidence type="ECO:0000256" key="9">
    <source>
        <dbReference type="ARBA" id="ARBA00022801"/>
    </source>
</evidence>
<keyword evidence="8 17" id="KW-0479">Metal-binding</keyword>
<keyword evidence="13 17" id="KW-0464">Manganese</keyword>
<evidence type="ECO:0000256" key="10">
    <source>
        <dbReference type="ARBA" id="ARBA00022839"/>
    </source>
</evidence>
<dbReference type="InterPro" id="IPR006054">
    <property type="entry name" value="DnaQ"/>
</dbReference>
<evidence type="ECO:0000256" key="3">
    <source>
        <dbReference type="ARBA" id="ARBA00020352"/>
    </source>
</evidence>
<comment type="function">
    <text evidence="18">DNA polymerase III is a complex, multichain enzyme responsible for most of the replicative synthesis in bacteria. The epsilon subunit contain the editing function and is a proofreading 3'-5' exonuclease.</text>
</comment>
<keyword evidence="10 18" id="KW-0269">Exonuclease</keyword>
<keyword evidence="7 18" id="KW-0540">Nuclease</keyword>
<organism evidence="21 22">
    <name type="scientific">Acidithiobacillus ferridurans</name>
    <dbReference type="NCBI Taxonomy" id="1232575"/>
    <lineage>
        <taxon>Bacteria</taxon>
        <taxon>Pseudomonadati</taxon>
        <taxon>Pseudomonadota</taxon>
        <taxon>Acidithiobacillia</taxon>
        <taxon>Acidithiobacillales</taxon>
        <taxon>Acidithiobacillaceae</taxon>
        <taxon>Acidithiobacillus</taxon>
    </lineage>
</organism>
<evidence type="ECO:0000256" key="7">
    <source>
        <dbReference type="ARBA" id="ARBA00022722"/>
    </source>
</evidence>
<dbReference type="Gene3D" id="3.30.420.10">
    <property type="entry name" value="Ribonuclease H-like superfamily/Ribonuclease H"/>
    <property type="match status" value="1"/>
</dbReference>
<dbReference type="AlphaFoldDB" id="A0A2Z6II92"/>
<dbReference type="InterPro" id="IPR013520">
    <property type="entry name" value="Ribonucl_H"/>
</dbReference>
<keyword evidence="6 18" id="KW-0235">DNA replication</keyword>
<dbReference type="Proteomes" id="UP000280188">
    <property type="component" value="Chromosome"/>
</dbReference>
<feature type="binding site" evidence="16">
    <location>
        <position position="11"/>
    </location>
    <ligand>
        <name>substrate</name>
    </ligand>
</feature>
<dbReference type="SMART" id="SM00479">
    <property type="entry name" value="EXOIII"/>
    <property type="match status" value="1"/>
</dbReference>
<dbReference type="NCBIfam" id="NF004316">
    <property type="entry name" value="PRK05711.1"/>
    <property type="match status" value="1"/>
</dbReference>
<dbReference type="EC" id="2.7.7.7" evidence="2 18"/>
<evidence type="ECO:0000256" key="12">
    <source>
        <dbReference type="ARBA" id="ARBA00022932"/>
    </source>
</evidence>
<dbReference type="InterPro" id="IPR006309">
    <property type="entry name" value="DnaQ_proteo"/>
</dbReference>
<evidence type="ECO:0000313" key="22">
    <source>
        <dbReference type="Proteomes" id="UP000280188"/>
    </source>
</evidence>
<evidence type="ECO:0000256" key="2">
    <source>
        <dbReference type="ARBA" id="ARBA00012417"/>
    </source>
</evidence>
<evidence type="ECO:0000256" key="17">
    <source>
        <dbReference type="PIRSR" id="PIRSR606309-3"/>
    </source>
</evidence>
<feature type="active site" description="Proton acceptor" evidence="15">
    <location>
        <position position="151"/>
    </location>
</feature>
<evidence type="ECO:0000256" key="6">
    <source>
        <dbReference type="ARBA" id="ARBA00022705"/>
    </source>
</evidence>
<dbReference type="InterPro" id="IPR012337">
    <property type="entry name" value="RNaseH-like_sf"/>
</dbReference>
<evidence type="ECO:0000256" key="4">
    <source>
        <dbReference type="ARBA" id="ARBA00022679"/>
    </source>
</evidence>
<comment type="catalytic activity">
    <reaction evidence="14 18">
        <text>DNA(n) + a 2'-deoxyribonucleoside 5'-triphosphate = DNA(n+1) + diphosphate</text>
        <dbReference type="Rhea" id="RHEA:22508"/>
        <dbReference type="Rhea" id="RHEA-COMP:17339"/>
        <dbReference type="Rhea" id="RHEA-COMP:17340"/>
        <dbReference type="ChEBI" id="CHEBI:33019"/>
        <dbReference type="ChEBI" id="CHEBI:61560"/>
        <dbReference type="ChEBI" id="CHEBI:173112"/>
        <dbReference type="EC" id="2.7.7.7"/>
    </reaction>
</comment>
<keyword evidence="4 18" id="KW-0808">Transferase</keyword>
<keyword evidence="5 18" id="KW-0548">Nucleotidyltransferase</keyword>
<feature type="binding site" evidence="16">
    <location>
        <position position="156"/>
    </location>
    <ligand>
        <name>substrate</name>
    </ligand>
</feature>
<feature type="region of interest" description="Disordered" evidence="19">
    <location>
        <begin position="186"/>
        <end position="206"/>
    </location>
</feature>
<dbReference type="InterPro" id="IPR036397">
    <property type="entry name" value="RNaseH_sf"/>
</dbReference>
<gene>
    <name evidence="18" type="primary">dnaQ</name>
    <name evidence="21" type="ORF">AFERRID_16380</name>
</gene>
<evidence type="ECO:0000256" key="18">
    <source>
        <dbReference type="RuleBase" id="RU364087"/>
    </source>
</evidence>
<dbReference type="EMBL" id="AP018795">
    <property type="protein sequence ID" value="BBF65420.1"/>
    <property type="molecule type" value="Genomic_DNA"/>
</dbReference>
<evidence type="ECO:0000256" key="14">
    <source>
        <dbReference type="ARBA" id="ARBA00049244"/>
    </source>
</evidence>
<name>A0A2Z6II92_ACIFI</name>
<dbReference type="KEGG" id="afj:AFERRID_16380"/>
<dbReference type="GO" id="GO:0003677">
    <property type="term" value="F:DNA binding"/>
    <property type="evidence" value="ECO:0007669"/>
    <property type="project" value="InterPro"/>
</dbReference>
<evidence type="ECO:0000256" key="11">
    <source>
        <dbReference type="ARBA" id="ARBA00022842"/>
    </source>
</evidence>
<protein>
    <recommendedName>
        <fullName evidence="3 18">DNA polymerase III subunit epsilon</fullName>
        <ecNumber evidence="2 18">2.7.7.7</ecNumber>
    </recommendedName>
</protein>
<dbReference type="SUPFAM" id="SSF53098">
    <property type="entry name" value="Ribonuclease H-like"/>
    <property type="match status" value="1"/>
</dbReference>
<feature type="binding site" evidence="16">
    <location>
        <position position="54"/>
    </location>
    <ligand>
        <name>substrate</name>
    </ligand>
</feature>
<evidence type="ECO:0000256" key="16">
    <source>
        <dbReference type="PIRSR" id="PIRSR606309-2"/>
    </source>
</evidence>
<dbReference type="Pfam" id="PF00929">
    <property type="entry name" value="RNase_T"/>
    <property type="match status" value="1"/>
</dbReference>